<evidence type="ECO:0000313" key="3">
    <source>
        <dbReference type="Proteomes" id="UP001280121"/>
    </source>
</evidence>
<dbReference type="EMBL" id="JANJYI010000004">
    <property type="protein sequence ID" value="KAK2654125.1"/>
    <property type="molecule type" value="Genomic_DNA"/>
</dbReference>
<evidence type="ECO:0000313" key="1">
    <source>
        <dbReference type="EMBL" id="KAK2633634.1"/>
    </source>
</evidence>
<accession>A0AAD9TDM4</accession>
<dbReference type="EMBL" id="JANJYI010000025">
    <property type="protein sequence ID" value="KAK2633634.1"/>
    <property type="molecule type" value="Genomic_DNA"/>
</dbReference>
<protein>
    <submittedName>
        <fullName evidence="1">Uncharacterized protein</fullName>
    </submittedName>
</protein>
<dbReference type="AlphaFoldDB" id="A0AAD9TDM4"/>
<organism evidence="1 3">
    <name type="scientific">Dipteronia dyeriana</name>
    <dbReference type="NCBI Taxonomy" id="168575"/>
    <lineage>
        <taxon>Eukaryota</taxon>
        <taxon>Viridiplantae</taxon>
        <taxon>Streptophyta</taxon>
        <taxon>Embryophyta</taxon>
        <taxon>Tracheophyta</taxon>
        <taxon>Spermatophyta</taxon>
        <taxon>Magnoliopsida</taxon>
        <taxon>eudicotyledons</taxon>
        <taxon>Gunneridae</taxon>
        <taxon>Pentapetalae</taxon>
        <taxon>rosids</taxon>
        <taxon>malvids</taxon>
        <taxon>Sapindales</taxon>
        <taxon>Sapindaceae</taxon>
        <taxon>Hippocastanoideae</taxon>
        <taxon>Acereae</taxon>
        <taxon>Dipteronia</taxon>
    </lineage>
</organism>
<proteinExistence type="predicted"/>
<dbReference type="PANTHER" id="PTHR33232:SF20">
    <property type="entry name" value="PROTEIN SIEVE ELEMENT OCCLUSION B-LIKE"/>
    <property type="match status" value="1"/>
</dbReference>
<dbReference type="InterPro" id="IPR039299">
    <property type="entry name" value="SEOA"/>
</dbReference>
<comment type="caution">
    <text evidence="1">The sequence shown here is derived from an EMBL/GenBank/DDBJ whole genome shotgun (WGS) entry which is preliminary data.</text>
</comment>
<keyword evidence="3" id="KW-1185">Reference proteome</keyword>
<evidence type="ECO:0000313" key="2">
    <source>
        <dbReference type="EMBL" id="KAK2654125.1"/>
    </source>
</evidence>
<reference evidence="1" key="1">
    <citation type="journal article" date="2023" name="Plant J.">
        <title>Genome sequences and population genomics provide insights into the demographic history, inbreeding, and mutation load of two 'living fossil' tree species of Dipteronia.</title>
        <authorList>
            <person name="Feng Y."/>
            <person name="Comes H.P."/>
            <person name="Chen J."/>
            <person name="Zhu S."/>
            <person name="Lu R."/>
            <person name="Zhang X."/>
            <person name="Li P."/>
            <person name="Qiu J."/>
            <person name="Olsen K.M."/>
            <person name="Qiu Y."/>
        </authorList>
    </citation>
    <scope>NUCLEOTIDE SEQUENCE</scope>
    <source>
        <strain evidence="1">KIB01</strain>
    </source>
</reference>
<dbReference type="Proteomes" id="UP001280121">
    <property type="component" value="Unassembled WGS sequence"/>
</dbReference>
<sequence>MLLLISDLEVSEEELFGLKKIYQESHQNPTRAESQYEVVWIPVVVVRTTPWTEEKQQQFEALQGMMPWYLVY</sequence>
<name>A0AAD9TDM4_9ROSI</name>
<gene>
    <name evidence="2" type="ORF">Ddye_013981</name>
    <name evidence="1" type="ORF">Ddye_032793</name>
</gene>
<dbReference type="PANTHER" id="PTHR33232">
    <property type="entry name" value="PROTEIN SIEVE ELEMENT OCCLUSION B-LIKE"/>
    <property type="match status" value="1"/>
</dbReference>
<dbReference type="GO" id="GO:0010088">
    <property type="term" value="P:phloem development"/>
    <property type="evidence" value="ECO:0007669"/>
    <property type="project" value="InterPro"/>
</dbReference>